<sequence length="225" mass="25299">MILDTTRSNTIQQSFLNYVQLAFQGQAPLISYYQIYDEVSNTTQKATISKITQNINQIIISFQAVLNNIKQNVILHLQAVLTNGSAVDIGIVSALLPSVSQQLTVNWDLIIDLETFTSPDLIVNFSDLYNFLIYFFTNPSKLQQTQPNLTVNYSPSSVPVYEITQPLYFLVVFDNYATDGICPVVSYTIIYQLLSFTVLNMTGTFLCTPTPNILNFFLFQLSVSA</sequence>
<gene>
    <name evidence="1" type="ORF">SBFV2_gp53</name>
</gene>
<evidence type="ECO:0000313" key="2">
    <source>
        <dbReference type="Proteomes" id="UP000277749"/>
    </source>
</evidence>
<proteinExistence type="predicted"/>
<dbReference type="EMBL" id="MK064563">
    <property type="protein sequence ID" value="AZI75820.1"/>
    <property type="molecule type" value="Genomic_DNA"/>
</dbReference>
<dbReference type="Proteomes" id="UP000277749">
    <property type="component" value="Segment"/>
</dbReference>
<accession>A0A3Q8Q3T4</accession>
<organism evidence="1 2">
    <name type="scientific">Sulfolobales Beppu filamentous virus 2</name>
    <dbReference type="NCBI Taxonomy" id="2493123"/>
    <lineage>
        <taxon>Viruses</taxon>
        <taxon>Adnaviria</taxon>
        <taxon>Zilligvirae</taxon>
        <taxon>Taleaviricota</taxon>
        <taxon>Tokiviricetes</taxon>
        <taxon>Ligamenvirales</taxon>
        <taxon>Lipothrixviridae</taxon>
        <taxon>Alphalipothrixvirus</taxon>
        <taxon>Alphalipothrixvirus umijigokuense</taxon>
    </lineage>
</organism>
<reference evidence="1 2" key="1">
    <citation type="journal article" date="2018" name="Environ. Microbiol.">
        <title>New archaeal viruses discovered by metagenomic analysis of viral communities in enrichment cultures.</title>
        <authorList>
            <person name="Liu Y."/>
            <person name="Brandt D."/>
            <person name="Ishino S."/>
            <person name="Ishino Y."/>
            <person name="Koonin E.V."/>
            <person name="Kalinowski J."/>
            <person name="Krupovic M."/>
            <person name="Prangishvili D."/>
        </authorList>
    </citation>
    <scope>NUCLEOTIDE SEQUENCE [LARGE SCALE GENOMIC DNA]</scope>
</reference>
<protein>
    <submittedName>
        <fullName evidence="1">Uncharacterized protein</fullName>
    </submittedName>
</protein>
<keyword evidence="2" id="KW-1185">Reference proteome</keyword>
<evidence type="ECO:0000313" key="1">
    <source>
        <dbReference type="EMBL" id="AZI75820.1"/>
    </source>
</evidence>
<name>A0A3Q8Q3T4_9VIRU</name>